<sequence length="508" mass="57549">MTQPKNQDRIMAETLRNPAKWGEAYLRNRDGSPREYWPHQVEDLECEAPTIVHLDGRAAGKTLSLSTDALHFAFTRRGGKGLLAAPHQGQLDTLIEEIEFQLESNPELMASIATTRAGKPKIVRKPYFRLEFSNGSILYFRPAGAHGESFRSLHVQRIWVDEAAWLSERAWKALRRCLVSGGQLRVYSTPNGLRNTTYYRLTMSPNVTLFRWPSWLNPNWTKEMEAELLEFYGGRDSSGWAHEVAGEHGRPTYGAFNAEHLNLAFKELLEYQKIIITGNELKDCETEEEAASRLEMFLNLTPKSGVFWLGGDLGYTNDPTELVVFREDPVGNHPVLKLVLRVHMERVAYPNIAQTIALLDHYFGFVGLGVDYGGNGMATVQELLTLDKYKPLDLEGRLEGFHFGGMTTLAVQGGREIRKRTKELMTSLISGALQRRQLIFPSDDSDIEDEFSTHTYSLRDGKIIYSKGNDHIVDAVRCAMLARERGNLEEVHEETVSIRPVYTDPVFV</sequence>
<proteinExistence type="predicted"/>
<dbReference type="Proteomes" id="UP000663929">
    <property type="component" value="Chromosome"/>
</dbReference>
<gene>
    <name evidence="1" type="ORF">J3U87_17150</name>
</gene>
<dbReference type="Pfam" id="PF03237">
    <property type="entry name" value="Terminase_6N"/>
    <property type="match status" value="1"/>
</dbReference>
<dbReference type="EMBL" id="CP071793">
    <property type="protein sequence ID" value="QTD54175.1"/>
    <property type="molecule type" value="Genomic_DNA"/>
</dbReference>
<protein>
    <submittedName>
        <fullName evidence="1">Terminase family protein</fullName>
    </submittedName>
</protein>
<dbReference type="RefSeq" id="WP_237384273.1">
    <property type="nucleotide sequence ID" value="NZ_CP071793.1"/>
</dbReference>
<accession>A0A8A4U603</accession>
<reference evidence="1" key="1">
    <citation type="submission" date="2021-03" db="EMBL/GenBank/DDBJ databases">
        <title>Acanthopleuribacteraceae sp. M133.</title>
        <authorList>
            <person name="Wang G."/>
        </authorList>
    </citation>
    <scope>NUCLEOTIDE SEQUENCE</scope>
    <source>
        <strain evidence="1">M133</strain>
    </source>
</reference>
<dbReference type="Gene3D" id="3.40.50.300">
    <property type="entry name" value="P-loop containing nucleotide triphosphate hydrolases"/>
    <property type="match status" value="1"/>
</dbReference>
<dbReference type="Gene3D" id="3.30.420.240">
    <property type="match status" value="1"/>
</dbReference>
<name>A0A8A4U603_SULCO</name>
<dbReference type="InterPro" id="IPR027417">
    <property type="entry name" value="P-loop_NTPase"/>
</dbReference>
<evidence type="ECO:0000313" key="1">
    <source>
        <dbReference type="EMBL" id="QTD54175.1"/>
    </source>
</evidence>
<organism evidence="1 2">
    <name type="scientific">Sulfidibacter corallicola</name>
    <dbReference type="NCBI Taxonomy" id="2818388"/>
    <lineage>
        <taxon>Bacteria</taxon>
        <taxon>Pseudomonadati</taxon>
        <taxon>Acidobacteriota</taxon>
        <taxon>Holophagae</taxon>
        <taxon>Acanthopleuribacterales</taxon>
        <taxon>Acanthopleuribacteraceae</taxon>
        <taxon>Sulfidibacter</taxon>
    </lineage>
</organism>
<dbReference type="AlphaFoldDB" id="A0A8A4U603"/>
<dbReference type="KEGG" id="scor:J3U87_17150"/>
<evidence type="ECO:0000313" key="2">
    <source>
        <dbReference type="Proteomes" id="UP000663929"/>
    </source>
</evidence>
<keyword evidence="2" id="KW-1185">Reference proteome</keyword>